<dbReference type="Proteomes" id="UP000829542">
    <property type="component" value="Chromosome"/>
</dbReference>
<dbReference type="Gene3D" id="1.10.10.60">
    <property type="entry name" value="Homeodomain-like"/>
    <property type="match status" value="1"/>
</dbReference>
<organism evidence="2 3">
    <name type="scientific">Ignatzschineria rhizosphaerae</name>
    <dbReference type="NCBI Taxonomy" id="2923279"/>
    <lineage>
        <taxon>Bacteria</taxon>
        <taxon>Pseudomonadati</taxon>
        <taxon>Pseudomonadota</taxon>
        <taxon>Gammaproteobacteria</taxon>
        <taxon>Cardiobacteriales</taxon>
        <taxon>Ignatzschineriaceae</taxon>
        <taxon>Ignatzschineria</taxon>
    </lineage>
</organism>
<keyword evidence="1" id="KW-0238">DNA-binding</keyword>
<keyword evidence="3" id="KW-1185">Reference proteome</keyword>
<proteinExistence type="predicted"/>
<reference evidence="2 3" key="1">
    <citation type="submission" date="2022-03" db="EMBL/GenBank/DDBJ databases">
        <title>Ignatzschineria rhizosphaerae HR5S32.</title>
        <authorList>
            <person name="Sun J.Q."/>
            <person name="Feng J.Y."/>
        </authorList>
    </citation>
    <scope>NUCLEOTIDE SEQUENCE [LARGE SCALE GENOMIC DNA]</scope>
    <source>
        <strain evidence="2 3">HR5S32</strain>
    </source>
</reference>
<protein>
    <submittedName>
        <fullName evidence="2">AraC family transcriptional regulator</fullName>
    </submittedName>
</protein>
<evidence type="ECO:0000256" key="1">
    <source>
        <dbReference type="ARBA" id="ARBA00023125"/>
    </source>
</evidence>
<dbReference type="PANTHER" id="PTHR43280:SF32">
    <property type="entry name" value="TRANSCRIPTIONAL REGULATORY PROTEIN"/>
    <property type="match status" value="1"/>
</dbReference>
<evidence type="ECO:0000313" key="3">
    <source>
        <dbReference type="Proteomes" id="UP000829542"/>
    </source>
</evidence>
<name>A0ABY3WY93_9GAMM</name>
<accession>A0ABY3WY93</accession>
<dbReference type="PANTHER" id="PTHR43280">
    <property type="entry name" value="ARAC-FAMILY TRANSCRIPTIONAL REGULATOR"/>
    <property type="match status" value="1"/>
</dbReference>
<sequence length="275" mass="32271">MISKSTDYWRSEQTYFLQKIPLQVEIDQPLQLAYINLLICEKGTARFTINFIAHTLKEGDILFVADDAHVILRYRSEDFLASGCFLKREFAAEVAYELPNPLFNYLHDHPILKASKDFSKALDAWQTQLWFIYQETSKYQRIMLRNHLQNLFLSVVNLVPGKNIDQKQKQSRQERLCWRFWDLITKHAKAERSVQFYANKLAITPYYLAKISQVILNDAPKTLIDRQVILEIKRLLANTQNSIEQTPKTPLSKLQKFCISQIPLISLVILKNRHK</sequence>
<dbReference type="EMBL" id="CP093379">
    <property type="protein sequence ID" value="UNM95576.1"/>
    <property type="molecule type" value="Genomic_DNA"/>
</dbReference>
<gene>
    <name evidence="2" type="ORF">MMG00_10140</name>
</gene>
<evidence type="ECO:0000313" key="2">
    <source>
        <dbReference type="EMBL" id="UNM95576.1"/>
    </source>
</evidence>